<evidence type="ECO:0000313" key="2">
    <source>
        <dbReference type="Proteomes" id="UP001259420"/>
    </source>
</evidence>
<accession>A0ACC6JPM3</accession>
<protein>
    <submittedName>
        <fullName evidence="1">Prevent-host-death family protein</fullName>
    </submittedName>
</protein>
<dbReference type="EMBL" id="JAVDSD010000006">
    <property type="protein sequence ID" value="MDR6608300.1"/>
    <property type="molecule type" value="Genomic_DNA"/>
</dbReference>
<dbReference type="Proteomes" id="UP001259420">
    <property type="component" value="Unassembled WGS sequence"/>
</dbReference>
<sequence length="150" mass="16301">MNMTSSTGRQNEKTAFGGFFVHQHSTGRRFVDPHAENGTLSGTFFSTFGAVMEQLLASRSVSITELKRSPSTVIEQAGSEPVAVLNHNRPAAYLLPHAAYQQLLDRLHAAELREAIAASRNDPRPAIAADAVFAELDTLIDEVAAEQNRP</sequence>
<name>A0ACC6JPM3_9PSED</name>
<comment type="caution">
    <text evidence="1">The sequence shown here is derived from an EMBL/GenBank/DDBJ whole genome shotgun (WGS) entry which is preliminary data.</text>
</comment>
<reference evidence="1" key="1">
    <citation type="submission" date="2023-07" db="EMBL/GenBank/DDBJ databases">
        <title>Sorghum-associated microbial communities from plants grown in Nebraska, USA.</title>
        <authorList>
            <person name="Schachtman D."/>
        </authorList>
    </citation>
    <scope>NUCLEOTIDE SEQUENCE</scope>
    <source>
        <strain evidence="1">BE46</strain>
    </source>
</reference>
<evidence type="ECO:0000313" key="1">
    <source>
        <dbReference type="EMBL" id="MDR6608300.1"/>
    </source>
</evidence>
<organism evidence="1 2">
    <name type="scientific">Pseudomonas synxantha</name>
    <dbReference type="NCBI Taxonomy" id="47883"/>
    <lineage>
        <taxon>Bacteria</taxon>
        <taxon>Pseudomonadati</taxon>
        <taxon>Pseudomonadota</taxon>
        <taxon>Gammaproteobacteria</taxon>
        <taxon>Pseudomonadales</taxon>
        <taxon>Pseudomonadaceae</taxon>
        <taxon>Pseudomonas</taxon>
    </lineage>
</organism>
<proteinExistence type="predicted"/>
<keyword evidence="2" id="KW-1185">Reference proteome</keyword>
<gene>
    <name evidence="1" type="ORF">J2X87_003375</name>
</gene>